<reference evidence="3" key="1">
    <citation type="journal article" date="2019" name="Int. J. Syst. Evol. Microbiol.">
        <title>The Global Catalogue of Microorganisms (GCM) 10K type strain sequencing project: providing services to taxonomists for standard genome sequencing and annotation.</title>
        <authorList>
            <consortium name="The Broad Institute Genomics Platform"/>
            <consortium name="The Broad Institute Genome Sequencing Center for Infectious Disease"/>
            <person name="Wu L."/>
            <person name="Ma J."/>
        </authorList>
    </citation>
    <scope>NUCLEOTIDE SEQUENCE [LARGE SCALE GENOMIC DNA]</scope>
    <source>
        <strain evidence="3">KACC 12597</strain>
    </source>
</reference>
<dbReference type="Proteomes" id="UP001597337">
    <property type="component" value="Unassembled WGS sequence"/>
</dbReference>
<dbReference type="RefSeq" id="WP_386025562.1">
    <property type="nucleotide sequence ID" value="NZ_JBHUHX010000016.1"/>
</dbReference>
<sequence>MMNLCPKCSHSPWPFVMIFAITSVIGFLTWLVLGLSPLDPLARVAIAVVVFLVVGGTLLHYVVSCLRRHCRHKDDATVGRREALG</sequence>
<name>A0ABW4Y8B2_9GAMM</name>
<keyword evidence="1" id="KW-1133">Transmembrane helix</keyword>
<protein>
    <submittedName>
        <fullName evidence="2">Uncharacterized protein</fullName>
    </submittedName>
</protein>
<organism evidence="2 3">
    <name type="scientific">Thiorhodococcus fuscus</name>
    <dbReference type="NCBI Taxonomy" id="527200"/>
    <lineage>
        <taxon>Bacteria</taxon>
        <taxon>Pseudomonadati</taxon>
        <taxon>Pseudomonadota</taxon>
        <taxon>Gammaproteobacteria</taxon>
        <taxon>Chromatiales</taxon>
        <taxon>Chromatiaceae</taxon>
        <taxon>Thiorhodococcus</taxon>
    </lineage>
</organism>
<proteinExistence type="predicted"/>
<keyword evidence="1" id="KW-0472">Membrane</keyword>
<feature type="transmembrane region" description="Helical" evidence="1">
    <location>
        <begin position="12"/>
        <end position="35"/>
    </location>
</feature>
<comment type="caution">
    <text evidence="2">The sequence shown here is derived from an EMBL/GenBank/DDBJ whole genome shotgun (WGS) entry which is preliminary data.</text>
</comment>
<evidence type="ECO:0000313" key="3">
    <source>
        <dbReference type="Proteomes" id="UP001597337"/>
    </source>
</evidence>
<keyword evidence="1" id="KW-0812">Transmembrane</keyword>
<accession>A0ABW4Y8B2</accession>
<keyword evidence="3" id="KW-1185">Reference proteome</keyword>
<gene>
    <name evidence="2" type="ORF">ACFSJC_08210</name>
</gene>
<evidence type="ECO:0000313" key="2">
    <source>
        <dbReference type="EMBL" id="MFD2111820.1"/>
    </source>
</evidence>
<feature type="transmembrane region" description="Helical" evidence="1">
    <location>
        <begin position="41"/>
        <end position="63"/>
    </location>
</feature>
<dbReference type="EMBL" id="JBHUHX010000016">
    <property type="protein sequence ID" value="MFD2111820.1"/>
    <property type="molecule type" value="Genomic_DNA"/>
</dbReference>
<evidence type="ECO:0000256" key="1">
    <source>
        <dbReference type="SAM" id="Phobius"/>
    </source>
</evidence>